<proteinExistence type="predicted"/>
<feature type="signal peptide" evidence="2">
    <location>
        <begin position="1"/>
        <end position="26"/>
    </location>
</feature>
<accession>A0A553PQ32</accession>
<evidence type="ECO:0000313" key="4">
    <source>
        <dbReference type="Proteomes" id="UP000318571"/>
    </source>
</evidence>
<feature type="compositionally biased region" description="Low complexity" evidence="1">
    <location>
        <begin position="304"/>
        <end position="318"/>
    </location>
</feature>
<sequence length="812" mass="90782">MILSKYQPLSFPLFFLAVGAISQVHARSQDEVHPYGYADFVETLAGPSDAIASSESQVRSVRVPFHQPPSVASNGKLIPESGWLPITPPFQSSPAQATEKELLQPSPSILSHSVANKGGYERVKSKANVQDRSQAPPITVFPNDTIVIHYETVAFAPNTVHTSSNPKRDERATIPGAGTLENRINLIINNKNCIGIDVPELLTDLLRSPLRVRNQILDLLQSRTSAQSGGSQIRSSKSIGVGNKNNNNNNNNNKQKSNEMPLTVAKEVVHQQFSNFPNFQRVQQEKDSSNNEGALLGGFVANTNVNTESNKNNNNHKNAQQLSHQEAVESDRIRMEEERKKVQLAAQKRKAEQRRREEEQRRQRERKKQEQKREQERKRKEEEARTRREEQRRKEELERRRVDEQRRQEEQQRRAKQIQKQQANKQGGGSNVPNVPEKKVNQRPKAFPIEKFLERYPESTTLAAPVFQITQTTLSTTHAAVVTTSLPATPPPNRQPKRIQQTQPVTDNGPIGITQAVGAAPLDFIYGEDGELSSDEYSYLYYEDYYEELVPEHHRFDELNAEEEASSPQPVEFATRASVGQNNNQVFQAQTQDSSNGRIFPNFPPSPNANKPIKVIVSTTTQTPIPIVTRAPPPVRPITTRAPPPPVQPVASVAVEDSTAVQSGPFGYPDKGAFFSDADMTIFPSQIEVIYQGFVWAMKVGYPVANGGRMHGGVHTILKDKVKREVVRLKDDYIIRVSGRASPYNINRLTFYTAKGKKYGPWGERRSDDSVDFDVSAPPGQGLAYLSGTVDFGVPVRSISMHWRPLPVASTA</sequence>
<organism evidence="3 4">
    <name type="scientific">Tigriopus californicus</name>
    <name type="common">Marine copepod</name>
    <dbReference type="NCBI Taxonomy" id="6832"/>
    <lineage>
        <taxon>Eukaryota</taxon>
        <taxon>Metazoa</taxon>
        <taxon>Ecdysozoa</taxon>
        <taxon>Arthropoda</taxon>
        <taxon>Crustacea</taxon>
        <taxon>Multicrustacea</taxon>
        <taxon>Hexanauplia</taxon>
        <taxon>Copepoda</taxon>
        <taxon>Harpacticoida</taxon>
        <taxon>Harpacticidae</taxon>
        <taxon>Tigriopus</taxon>
    </lineage>
</organism>
<comment type="caution">
    <text evidence="3">The sequence shown here is derived from an EMBL/GenBank/DDBJ whole genome shotgun (WGS) entry which is preliminary data.</text>
</comment>
<feature type="compositionally biased region" description="Basic and acidic residues" evidence="1">
    <location>
        <begin position="354"/>
        <end position="413"/>
    </location>
</feature>
<feature type="region of interest" description="Disordered" evidence="1">
    <location>
        <begin position="224"/>
        <end position="257"/>
    </location>
</feature>
<reference evidence="3 4" key="1">
    <citation type="journal article" date="2018" name="Nat. Ecol. Evol.">
        <title>Genomic signatures of mitonuclear coevolution across populations of Tigriopus californicus.</title>
        <authorList>
            <person name="Barreto F.S."/>
            <person name="Watson E.T."/>
            <person name="Lima T.G."/>
            <person name="Willett C.S."/>
            <person name="Edmands S."/>
            <person name="Li W."/>
            <person name="Burton R.S."/>
        </authorList>
    </citation>
    <scope>NUCLEOTIDE SEQUENCE [LARGE SCALE GENOMIC DNA]</scope>
    <source>
        <strain evidence="3 4">San Diego</strain>
    </source>
</reference>
<evidence type="ECO:0000256" key="1">
    <source>
        <dbReference type="SAM" id="MobiDB-lite"/>
    </source>
</evidence>
<feature type="region of interest" description="Disordered" evidence="1">
    <location>
        <begin position="625"/>
        <end position="645"/>
    </location>
</feature>
<keyword evidence="2" id="KW-0732">Signal</keyword>
<dbReference type="Proteomes" id="UP000318571">
    <property type="component" value="Chromosome 6"/>
</dbReference>
<evidence type="ECO:0000313" key="3">
    <source>
        <dbReference type="EMBL" id="TRY79798.1"/>
    </source>
</evidence>
<feature type="compositionally biased region" description="Low complexity" evidence="1">
    <location>
        <begin position="243"/>
        <end position="254"/>
    </location>
</feature>
<name>A0A553PQ32_TIGCA</name>
<feature type="compositionally biased region" description="Basic and acidic residues" evidence="1">
    <location>
        <begin position="326"/>
        <end position="341"/>
    </location>
</feature>
<feature type="compositionally biased region" description="Pro residues" evidence="1">
    <location>
        <begin position="631"/>
        <end position="645"/>
    </location>
</feature>
<evidence type="ECO:0008006" key="5">
    <source>
        <dbReference type="Google" id="ProtNLM"/>
    </source>
</evidence>
<evidence type="ECO:0000256" key="2">
    <source>
        <dbReference type="SAM" id="SignalP"/>
    </source>
</evidence>
<dbReference type="AlphaFoldDB" id="A0A553PQ32"/>
<dbReference type="STRING" id="6832.A0A553PQ32"/>
<dbReference type="EMBL" id="VCGU01000002">
    <property type="protein sequence ID" value="TRY79798.1"/>
    <property type="molecule type" value="Genomic_DNA"/>
</dbReference>
<feature type="chain" id="PRO_5022142940" description="Jacalin-type lectin domain-containing protein" evidence="2">
    <location>
        <begin position="27"/>
        <end position="812"/>
    </location>
</feature>
<dbReference type="InterPro" id="IPR036404">
    <property type="entry name" value="Jacalin-like_lectin_dom_sf"/>
</dbReference>
<feature type="region of interest" description="Disordered" evidence="1">
    <location>
        <begin position="485"/>
        <end position="507"/>
    </location>
</feature>
<dbReference type="Gene3D" id="2.100.10.30">
    <property type="entry name" value="Jacalin-like lectin domain"/>
    <property type="match status" value="1"/>
</dbReference>
<dbReference type="SUPFAM" id="SSF51101">
    <property type="entry name" value="Mannose-binding lectins"/>
    <property type="match status" value="1"/>
</dbReference>
<protein>
    <recommendedName>
        <fullName evidence="5">Jacalin-type lectin domain-containing protein</fullName>
    </recommendedName>
</protein>
<feature type="compositionally biased region" description="Polar residues" evidence="1">
    <location>
        <begin position="224"/>
        <end position="238"/>
    </location>
</feature>
<feature type="region of interest" description="Disordered" evidence="1">
    <location>
        <begin position="304"/>
        <end position="443"/>
    </location>
</feature>
<keyword evidence="4" id="KW-1185">Reference proteome</keyword>
<gene>
    <name evidence="3" type="ORF">TCAL_06068</name>
</gene>